<sequence>LRELSIGYEGLDRVDGSARFGFGWSFTGSAAALSSISGPIEVRLAAENPSQATFEVLLRPLSNVPGTESKALASTIRNLLTPSIILTQNPRTLVQLVVQALIPAEKFYSPLVASIINASTLALMNAGSIPMRGIVCAVSVGRFRSNIMPTSSLILDPSDDELSSLQGIGCFAFLFGTGQTGGSEVVWSNWQSSISFSEEELIKARDLARGGAEKVWIGMKQSVGRVG</sequence>
<dbReference type="SUPFAM" id="SSF54211">
    <property type="entry name" value="Ribosomal protein S5 domain 2-like"/>
    <property type="match status" value="1"/>
</dbReference>
<evidence type="ECO:0000256" key="3">
    <source>
        <dbReference type="ARBA" id="ARBA00022552"/>
    </source>
</evidence>
<evidence type="ECO:0000313" key="7">
    <source>
        <dbReference type="EMBL" id="KIM76029.1"/>
    </source>
</evidence>
<organism evidence="7 8">
    <name type="scientific">Piloderma croceum (strain F 1598)</name>
    <dbReference type="NCBI Taxonomy" id="765440"/>
    <lineage>
        <taxon>Eukaryota</taxon>
        <taxon>Fungi</taxon>
        <taxon>Dikarya</taxon>
        <taxon>Basidiomycota</taxon>
        <taxon>Agaricomycotina</taxon>
        <taxon>Agaricomycetes</taxon>
        <taxon>Agaricomycetidae</taxon>
        <taxon>Atheliales</taxon>
        <taxon>Atheliaceae</taxon>
        <taxon>Piloderma</taxon>
    </lineage>
</organism>
<dbReference type="FunCoup" id="A0A0C3F7X0">
    <property type="interactions" value="200"/>
</dbReference>
<dbReference type="InterPro" id="IPR036345">
    <property type="entry name" value="ExoRNase_PH_dom2_sf"/>
</dbReference>
<dbReference type="GO" id="GO:0003723">
    <property type="term" value="F:RNA binding"/>
    <property type="evidence" value="ECO:0007669"/>
    <property type="project" value="TreeGrafter"/>
</dbReference>
<dbReference type="InterPro" id="IPR020568">
    <property type="entry name" value="Ribosomal_Su5_D2-typ_SF"/>
</dbReference>
<keyword evidence="4" id="KW-0271">Exosome</keyword>
<accession>A0A0C3F7X0</accession>
<dbReference type="InterPro" id="IPR027408">
    <property type="entry name" value="PNPase/RNase_PH_dom_sf"/>
</dbReference>
<name>A0A0C3F7X0_PILCF</name>
<dbReference type="InterPro" id="IPR050080">
    <property type="entry name" value="RNase_PH"/>
</dbReference>
<evidence type="ECO:0000259" key="6">
    <source>
        <dbReference type="Pfam" id="PF01138"/>
    </source>
</evidence>
<dbReference type="AlphaFoldDB" id="A0A0C3F7X0"/>
<keyword evidence="8" id="KW-1185">Reference proteome</keyword>
<dbReference type="InterPro" id="IPR001247">
    <property type="entry name" value="ExoRNase_PH_dom1"/>
</dbReference>
<feature type="non-terminal residue" evidence="7">
    <location>
        <position position="1"/>
    </location>
</feature>
<comment type="subcellular location">
    <subcellularLocation>
        <location evidence="1">Nucleus</location>
    </subcellularLocation>
</comment>
<evidence type="ECO:0000256" key="1">
    <source>
        <dbReference type="ARBA" id="ARBA00004123"/>
    </source>
</evidence>
<dbReference type="PANTHER" id="PTHR11953:SF1">
    <property type="entry name" value="EXOSOME COMPLEX COMPONENT RRP46"/>
    <property type="match status" value="1"/>
</dbReference>
<dbReference type="GO" id="GO:0034475">
    <property type="term" value="P:U4 snRNA 3'-end processing"/>
    <property type="evidence" value="ECO:0007669"/>
    <property type="project" value="TreeGrafter"/>
</dbReference>
<dbReference type="SUPFAM" id="SSF55666">
    <property type="entry name" value="Ribonuclease PH domain 2-like"/>
    <property type="match status" value="1"/>
</dbReference>
<dbReference type="GO" id="GO:0000176">
    <property type="term" value="C:nuclear exosome (RNase complex)"/>
    <property type="evidence" value="ECO:0007669"/>
    <property type="project" value="UniProtKB-ARBA"/>
</dbReference>
<dbReference type="GO" id="GO:0005730">
    <property type="term" value="C:nucleolus"/>
    <property type="evidence" value="ECO:0007669"/>
    <property type="project" value="TreeGrafter"/>
</dbReference>
<feature type="non-terminal residue" evidence="7">
    <location>
        <position position="227"/>
    </location>
</feature>
<protein>
    <recommendedName>
        <fullName evidence="6">Exoribonuclease phosphorolytic domain-containing protein</fullName>
    </recommendedName>
</protein>
<dbReference type="PANTHER" id="PTHR11953">
    <property type="entry name" value="EXOSOME COMPLEX COMPONENT"/>
    <property type="match status" value="1"/>
</dbReference>
<evidence type="ECO:0000256" key="5">
    <source>
        <dbReference type="ARBA" id="ARBA00023242"/>
    </source>
</evidence>
<dbReference type="Proteomes" id="UP000054166">
    <property type="component" value="Unassembled WGS sequence"/>
</dbReference>
<reference evidence="8" key="2">
    <citation type="submission" date="2015-01" db="EMBL/GenBank/DDBJ databases">
        <title>Evolutionary Origins and Diversification of the Mycorrhizal Mutualists.</title>
        <authorList>
            <consortium name="DOE Joint Genome Institute"/>
            <consortium name="Mycorrhizal Genomics Consortium"/>
            <person name="Kohler A."/>
            <person name="Kuo A."/>
            <person name="Nagy L.G."/>
            <person name="Floudas D."/>
            <person name="Copeland A."/>
            <person name="Barry K.W."/>
            <person name="Cichocki N."/>
            <person name="Veneault-Fourrey C."/>
            <person name="LaButti K."/>
            <person name="Lindquist E.A."/>
            <person name="Lipzen A."/>
            <person name="Lundell T."/>
            <person name="Morin E."/>
            <person name="Murat C."/>
            <person name="Riley R."/>
            <person name="Ohm R."/>
            <person name="Sun H."/>
            <person name="Tunlid A."/>
            <person name="Henrissat B."/>
            <person name="Grigoriev I.V."/>
            <person name="Hibbett D.S."/>
            <person name="Martin F."/>
        </authorList>
    </citation>
    <scope>NUCLEOTIDE SEQUENCE [LARGE SCALE GENOMIC DNA]</scope>
    <source>
        <strain evidence="8">F 1598</strain>
    </source>
</reference>
<dbReference type="GO" id="GO:0006364">
    <property type="term" value="P:rRNA processing"/>
    <property type="evidence" value="ECO:0007669"/>
    <property type="project" value="UniProtKB-KW"/>
</dbReference>
<dbReference type="GO" id="GO:0016075">
    <property type="term" value="P:rRNA catabolic process"/>
    <property type="evidence" value="ECO:0007669"/>
    <property type="project" value="TreeGrafter"/>
</dbReference>
<keyword evidence="3" id="KW-0698">rRNA processing</keyword>
<evidence type="ECO:0000256" key="2">
    <source>
        <dbReference type="ARBA" id="ARBA00006678"/>
    </source>
</evidence>
<evidence type="ECO:0000313" key="8">
    <source>
        <dbReference type="Proteomes" id="UP000054166"/>
    </source>
</evidence>
<comment type="similarity">
    <text evidence="2">Belongs to the RNase PH family.</text>
</comment>
<evidence type="ECO:0000256" key="4">
    <source>
        <dbReference type="ARBA" id="ARBA00022835"/>
    </source>
</evidence>
<feature type="domain" description="Exoribonuclease phosphorolytic" evidence="6">
    <location>
        <begin position="2"/>
        <end position="127"/>
    </location>
</feature>
<dbReference type="GO" id="GO:0000177">
    <property type="term" value="C:cytoplasmic exosome (RNase complex)"/>
    <property type="evidence" value="ECO:0007669"/>
    <property type="project" value="TreeGrafter"/>
</dbReference>
<proteinExistence type="inferred from homology"/>
<dbReference type="HOGENOM" id="CLU_063514_2_0_1"/>
<dbReference type="OrthoDB" id="27298at2759"/>
<gene>
    <name evidence="7" type="ORF">PILCRDRAFT_28947</name>
</gene>
<dbReference type="EMBL" id="KN833039">
    <property type="protein sequence ID" value="KIM76029.1"/>
    <property type="molecule type" value="Genomic_DNA"/>
</dbReference>
<dbReference type="Pfam" id="PF01138">
    <property type="entry name" value="RNase_PH"/>
    <property type="match status" value="1"/>
</dbReference>
<dbReference type="GO" id="GO:0071028">
    <property type="term" value="P:nuclear mRNA surveillance"/>
    <property type="evidence" value="ECO:0007669"/>
    <property type="project" value="TreeGrafter"/>
</dbReference>
<dbReference type="InParanoid" id="A0A0C3F7X0"/>
<dbReference type="STRING" id="765440.A0A0C3F7X0"/>
<keyword evidence="5" id="KW-0539">Nucleus</keyword>
<reference evidence="7 8" key="1">
    <citation type="submission" date="2014-04" db="EMBL/GenBank/DDBJ databases">
        <authorList>
            <consortium name="DOE Joint Genome Institute"/>
            <person name="Kuo A."/>
            <person name="Tarkka M."/>
            <person name="Buscot F."/>
            <person name="Kohler A."/>
            <person name="Nagy L.G."/>
            <person name="Floudas D."/>
            <person name="Copeland A."/>
            <person name="Barry K.W."/>
            <person name="Cichocki N."/>
            <person name="Veneault-Fourrey C."/>
            <person name="LaButti K."/>
            <person name="Lindquist E.A."/>
            <person name="Lipzen A."/>
            <person name="Lundell T."/>
            <person name="Morin E."/>
            <person name="Murat C."/>
            <person name="Sun H."/>
            <person name="Tunlid A."/>
            <person name="Henrissat B."/>
            <person name="Grigoriev I.V."/>
            <person name="Hibbett D.S."/>
            <person name="Martin F."/>
            <person name="Nordberg H.P."/>
            <person name="Cantor M.N."/>
            <person name="Hua S.X."/>
        </authorList>
    </citation>
    <scope>NUCLEOTIDE SEQUENCE [LARGE SCALE GENOMIC DNA]</scope>
    <source>
        <strain evidence="7 8">F 1598</strain>
    </source>
</reference>
<dbReference type="CDD" id="cd11372">
    <property type="entry name" value="RNase_PH_RRP46"/>
    <property type="match status" value="1"/>
</dbReference>
<dbReference type="GO" id="GO:0071051">
    <property type="term" value="P:poly(A)-dependent snoRNA 3'-end processing"/>
    <property type="evidence" value="ECO:0007669"/>
    <property type="project" value="TreeGrafter"/>
</dbReference>
<dbReference type="Gene3D" id="3.30.230.70">
    <property type="entry name" value="GHMP Kinase, N-terminal domain"/>
    <property type="match status" value="1"/>
</dbReference>